<feature type="region of interest" description="Disordered" evidence="1">
    <location>
        <begin position="254"/>
        <end position="479"/>
    </location>
</feature>
<evidence type="ECO:0000313" key="3">
    <source>
        <dbReference type="EMBL" id="KAF2747713.1"/>
    </source>
</evidence>
<dbReference type="CDD" id="cd00167">
    <property type="entry name" value="SANT"/>
    <property type="match status" value="1"/>
</dbReference>
<dbReference type="InterPro" id="IPR039467">
    <property type="entry name" value="TFIIIB_B''_Myb"/>
</dbReference>
<dbReference type="PANTHER" id="PTHR22929">
    <property type="entry name" value="RNA POLYMERASE III TRANSCRIPTION INITIATION FACTOR B"/>
    <property type="match status" value="1"/>
</dbReference>
<dbReference type="PANTHER" id="PTHR22929:SF0">
    <property type="entry name" value="TRANSCRIPTION FACTOR TFIIIB COMPONENT B'' HOMOLOG"/>
    <property type="match status" value="1"/>
</dbReference>
<dbReference type="AlphaFoldDB" id="A0A6A6VC48"/>
<dbReference type="GO" id="GO:0000126">
    <property type="term" value="C:transcription factor TFIIIB complex"/>
    <property type="evidence" value="ECO:0007669"/>
    <property type="project" value="TreeGrafter"/>
</dbReference>
<feature type="compositionally biased region" description="Basic residues" evidence="1">
    <location>
        <begin position="285"/>
        <end position="299"/>
    </location>
</feature>
<dbReference type="SUPFAM" id="SSF46689">
    <property type="entry name" value="Homeodomain-like"/>
    <property type="match status" value="1"/>
</dbReference>
<feature type="compositionally biased region" description="Basic residues" evidence="1">
    <location>
        <begin position="424"/>
        <end position="433"/>
    </location>
</feature>
<name>A0A6A6VC48_9PLEO</name>
<evidence type="ECO:0000259" key="2">
    <source>
        <dbReference type="Pfam" id="PF15963"/>
    </source>
</evidence>
<dbReference type="EMBL" id="MU006571">
    <property type="protein sequence ID" value="KAF2747713.1"/>
    <property type="molecule type" value="Genomic_DNA"/>
</dbReference>
<dbReference type="Pfam" id="PF15963">
    <property type="entry name" value="Myb_DNA-bind_7"/>
    <property type="match status" value="1"/>
</dbReference>
<feature type="compositionally biased region" description="Acidic residues" evidence="1">
    <location>
        <begin position="467"/>
        <end position="477"/>
    </location>
</feature>
<feature type="domain" description="Transcription factor TFIIIB component B'' Myb" evidence="2">
    <location>
        <begin position="611"/>
        <end position="685"/>
    </location>
</feature>
<evidence type="ECO:0000313" key="4">
    <source>
        <dbReference type="Proteomes" id="UP000799440"/>
    </source>
</evidence>
<gene>
    <name evidence="3" type="ORF">M011DRAFT_486131</name>
</gene>
<dbReference type="InterPro" id="IPR001005">
    <property type="entry name" value="SANT/Myb"/>
</dbReference>
<feature type="compositionally biased region" description="Basic residues" evidence="1">
    <location>
        <begin position="337"/>
        <end position="352"/>
    </location>
</feature>
<accession>A0A6A6VC48</accession>
<sequence length="775" mass="82803">MSTEQDAPVPNPTPGGSSQAAKPTAAGFVSTFINKDTSGKKFVPKAGRRRPAARQPTKAIPSETNAPTAPTADPAQTALPTPDATQADATGASQPPSSDLPVAATAEDSHASPPPSAPSNSDPAPSTTQVHPNRAVVNGPDAVPESAGAAIPAETVEPPNRSLTQGTTSDQDGGEERGQGGSQQRGHSITPTEMPPVSADLGRTAVPEAIEPVRAEETVDASAPIIESDGAALPAVSWQPVNIQTLEDVTAQAATRALTGTEPAGTGQTVTDDSVEAPQAEGTKKPRKQRKDAKKKRKAAATGADTQGEVAGTTPADGDVATNGASADFTPEEPPRKPRKPRKDAGKTRKKQTVQTQEADEVAEAQVGSENQVVEGDRAAAADNVARPRAKRASKRKRATATDAEGAEQRDSQDDITQAEPATKRKRAAKKRQTTATPGAGEDNADGESAARPARPRGRQRETTPSDAEELEVDPETEVMGSLASLHFRKGRISEREKKMRTIDWDDVKRKRREAEALGVPVLEDRAEVDAQLERAREAAAEHQPASVRMDIVDGRFVVVQEQQEVVIEGDDNFASTAIEEGDITERITTRSFMREGKRYPQEFMLPGQGTRWTPELTERFYDSLQIFGTDFGMIATLFPGCTRRSIKLKFNKEERVNPVGIKEALSGQRNTDWDAYLAKSGMKETQFRDPRAIEAELEAYAAKKQVEIDAAKKKTEEQRRQRRLAGAELTDDEAENGGGAAGGRKKKTTKKAVAFVEEEGVEVLGDADGGDWSD</sequence>
<feature type="compositionally biased region" description="Basic residues" evidence="1">
    <location>
        <begin position="42"/>
        <end position="52"/>
    </location>
</feature>
<dbReference type="OrthoDB" id="272624at2759"/>
<feature type="compositionally biased region" description="Basic residues" evidence="1">
    <location>
        <begin position="388"/>
        <end position="399"/>
    </location>
</feature>
<keyword evidence="4" id="KW-1185">Reference proteome</keyword>
<reference evidence="3" key="1">
    <citation type="journal article" date="2020" name="Stud. Mycol.">
        <title>101 Dothideomycetes genomes: a test case for predicting lifestyles and emergence of pathogens.</title>
        <authorList>
            <person name="Haridas S."/>
            <person name="Albert R."/>
            <person name="Binder M."/>
            <person name="Bloem J."/>
            <person name="Labutti K."/>
            <person name="Salamov A."/>
            <person name="Andreopoulos B."/>
            <person name="Baker S."/>
            <person name="Barry K."/>
            <person name="Bills G."/>
            <person name="Bluhm B."/>
            <person name="Cannon C."/>
            <person name="Castanera R."/>
            <person name="Culley D."/>
            <person name="Daum C."/>
            <person name="Ezra D."/>
            <person name="Gonzalez J."/>
            <person name="Henrissat B."/>
            <person name="Kuo A."/>
            <person name="Liang C."/>
            <person name="Lipzen A."/>
            <person name="Lutzoni F."/>
            <person name="Magnuson J."/>
            <person name="Mondo S."/>
            <person name="Nolan M."/>
            <person name="Ohm R."/>
            <person name="Pangilinan J."/>
            <person name="Park H.-J."/>
            <person name="Ramirez L."/>
            <person name="Alfaro M."/>
            <person name="Sun H."/>
            <person name="Tritt A."/>
            <person name="Yoshinaga Y."/>
            <person name="Zwiers L.-H."/>
            <person name="Turgeon B."/>
            <person name="Goodwin S."/>
            <person name="Spatafora J."/>
            <person name="Crous P."/>
            <person name="Grigoriev I."/>
        </authorList>
    </citation>
    <scope>NUCLEOTIDE SEQUENCE</scope>
    <source>
        <strain evidence="3">CBS 119925</strain>
    </source>
</reference>
<evidence type="ECO:0000256" key="1">
    <source>
        <dbReference type="SAM" id="MobiDB-lite"/>
    </source>
</evidence>
<proteinExistence type="predicted"/>
<dbReference type="Proteomes" id="UP000799440">
    <property type="component" value="Unassembled WGS sequence"/>
</dbReference>
<organism evidence="3 4">
    <name type="scientific">Sporormia fimetaria CBS 119925</name>
    <dbReference type="NCBI Taxonomy" id="1340428"/>
    <lineage>
        <taxon>Eukaryota</taxon>
        <taxon>Fungi</taxon>
        <taxon>Dikarya</taxon>
        <taxon>Ascomycota</taxon>
        <taxon>Pezizomycotina</taxon>
        <taxon>Dothideomycetes</taxon>
        <taxon>Pleosporomycetidae</taxon>
        <taxon>Pleosporales</taxon>
        <taxon>Sporormiaceae</taxon>
        <taxon>Sporormia</taxon>
    </lineage>
</organism>
<feature type="compositionally biased region" description="Low complexity" evidence="1">
    <location>
        <begin position="66"/>
        <end position="90"/>
    </location>
</feature>
<protein>
    <recommendedName>
        <fullName evidence="2">Transcription factor TFIIIB component B'' Myb domain-containing protein</fullName>
    </recommendedName>
</protein>
<dbReference type="GO" id="GO:0001156">
    <property type="term" value="F:TFIIIC-class transcription factor complex binding"/>
    <property type="evidence" value="ECO:0007669"/>
    <property type="project" value="TreeGrafter"/>
</dbReference>
<feature type="region of interest" description="Disordered" evidence="1">
    <location>
        <begin position="1"/>
        <end position="222"/>
    </location>
</feature>
<feature type="region of interest" description="Disordered" evidence="1">
    <location>
        <begin position="712"/>
        <end position="752"/>
    </location>
</feature>
<dbReference type="InterPro" id="IPR009057">
    <property type="entry name" value="Homeodomain-like_sf"/>
</dbReference>
<dbReference type="GO" id="GO:0070898">
    <property type="term" value="P:RNA polymerase III preinitiation complex assembly"/>
    <property type="evidence" value="ECO:0007669"/>
    <property type="project" value="TreeGrafter"/>
</dbReference>